<proteinExistence type="inferred from homology"/>
<dbReference type="GeneID" id="25312200"/>
<feature type="region of interest" description="Disordered" evidence="12">
    <location>
        <begin position="147"/>
        <end position="180"/>
    </location>
</feature>
<dbReference type="EC" id="2.1.1.211" evidence="3 11"/>
<dbReference type="InterPro" id="IPR011671">
    <property type="entry name" value="tRNA_uracil_MeTrfase"/>
</dbReference>
<dbReference type="STRING" id="1408163.A0A0F4Z6W1"/>
<keyword evidence="13" id="KW-0472">Membrane</keyword>
<evidence type="ECO:0000313" key="14">
    <source>
        <dbReference type="EMBL" id="KKA25826.1"/>
    </source>
</evidence>
<sequence length="428" mass="47276">YGTCCKFSRVLFGHDLILAFTFFFLFAHLTATKMARSKRSAVRDPSQLSGKPLSQTLVPSPWSTTTLTTANNSNGAEVEAHYGCDSGGDDEKWVTSPDLICGDLPFTPDIIYNLTTFLLGNPNMNSSHLFRADILFDSLGVLKTPQETERLFSSSSPGRSGGGDAAPPPQSSDPVESIPAKEIPGFELKRTVVRRLIPRNPRLDRALDQTCHFYEGKKTTTTSGDLALSKERSLYVYTPHVSSKEELPFYHPLLRSLAFLYEFERRPCSQPSLSHNGGGQGQAERLGTGTLSLHFCPFPASESFDPVPTRLERTLQALLATHVRLARSTRPSSSTTISQKVCENSDGSNYNPAKDNVIPRHLIQNTYSRLKLTYAADLCRDWVEETEPSKHVFEDLAITAFLMELWRSMYGVVPAAEKKSSTATGRGA</sequence>
<keyword evidence="6 11" id="KW-0489">Methyltransferase</keyword>
<keyword evidence="8 11" id="KW-0949">S-adenosyl-L-methionine</keyword>
<evidence type="ECO:0000256" key="1">
    <source>
        <dbReference type="ARBA" id="ARBA00004496"/>
    </source>
</evidence>
<dbReference type="RefSeq" id="XP_013332438.1">
    <property type="nucleotide sequence ID" value="XM_013476984.1"/>
</dbReference>
<dbReference type="AlphaFoldDB" id="A0A0F4Z6W1"/>
<evidence type="ECO:0000256" key="8">
    <source>
        <dbReference type="ARBA" id="ARBA00022691"/>
    </source>
</evidence>
<dbReference type="PANTHER" id="PTHR21210">
    <property type="entry name" value="TRNA (URACIL-O(2)-)-METHYLTRANSFERASE-RELATED"/>
    <property type="match status" value="1"/>
</dbReference>
<comment type="function">
    <text evidence="11">Adenosyl-L-methionine (AdoMet)-dependent tRNA (uracil-O(2)-)-methyltransferase.</text>
</comment>
<evidence type="ECO:0000256" key="10">
    <source>
        <dbReference type="ARBA" id="ARBA00047957"/>
    </source>
</evidence>
<evidence type="ECO:0000256" key="11">
    <source>
        <dbReference type="RuleBase" id="RU368004"/>
    </source>
</evidence>
<feature type="non-terminal residue" evidence="14">
    <location>
        <position position="1"/>
    </location>
</feature>
<dbReference type="OrthoDB" id="10047021at2759"/>
<name>A0A0F4Z6W1_RASE3</name>
<dbReference type="Pfam" id="PF07757">
    <property type="entry name" value="AdoMet_MTase"/>
    <property type="match status" value="1"/>
</dbReference>
<comment type="subcellular location">
    <subcellularLocation>
        <location evidence="1 11">Cytoplasm</location>
    </subcellularLocation>
</comment>
<accession>A0A0F4Z6W1</accession>
<keyword evidence="7 11" id="KW-0808">Transferase</keyword>
<comment type="catalytic activity">
    <reaction evidence="10 11">
        <text>uridine(44) in tRNA(Ser) + S-adenosyl-L-methionine = 2'-O-methyluridine(44) in tRNA(Ser) + S-adenosyl-L-homocysteine + H(+)</text>
        <dbReference type="Rhea" id="RHEA:43100"/>
        <dbReference type="Rhea" id="RHEA-COMP:10339"/>
        <dbReference type="Rhea" id="RHEA-COMP:10340"/>
        <dbReference type="ChEBI" id="CHEBI:15378"/>
        <dbReference type="ChEBI" id="CHEBI:57856"/>
        <dbReference type="ChEBI" id="CHEBI:59789"/>
        <dbReference type="ChEBI" id="CHEBI:65315"/>
        <dbReference type="ChEBI" id="CHEBI:74478"/>
        <dbReference type="EC" id="2.1.1.211"/>
    </reaction>
</comment>
<reference evidence="14 15" key="1">
    <citation type="submission" date="2015-04" db="EMBL/GenBank/DDBJ databases">
        <authorList>
            <person name="Heijne W.H."/>
            <person name="Fedorova N.D."/>
            <person name="Nierman W.C."/>
            <person name="Vollebregt A.W."/>
            <person name="Zhao Z."/>
            <person name="Wu L."/>
            <person name="Kumar M."/>
            <person name="Stam H."/>
            <person name="van den Berg M.A."/>
            <person name="Pel H.J."/>
        </authorList>
    </citation>
    <scope>NUCLEOTIDE SEQUENCE [LARGE SCALE GENOMIC DNA]</scope>
    <source>
        <strain evidence="14 15">CBS 393.64</strain>
    </source>
</reference>
<keyword evidence="13" id="KW-1133">Transmembrane helix</keyword>
<evidence type="ECO:0000256" key="7">
    <source>
        <dbReference type="ARBA" id="ARBA00022679"/>
    </source>
</evidence>
<evidence type="ECO:0000256" key="4">
    <source>
        <dbReference type="ARBA" id="ARBA00017788"/>
    </source>
</evidence>
<dbReference type="GO" id="GO:0141101">
    <property type="term" value="F:tRNA(Ser) (uridine(44)-2'-O-)-methyltransferase activity"/>
    <property type="evidence" value="ECO:0007669"/>
    <property type="project" value="UniProtKB-EC"/>
</dbReference>
<evidence type="ECO:0000256" key="5">
    <source>
        <dbReference type="ARBA" id="ARBA00022490"/>
    </source>
</evidence>
<evidence type="ECO:0000313" key="15">
    <source>
        <dbReference type="Proteomes" id="UP000053958"/>
    </source>
</evidence>
<keyword evidence="5 11" id="KW-0963">Cytoplasm</keyword>
<gene>
    <name evidence="14" type="ORF">T310_0142</name>
</gene>
<evidence type="ECO:0000256" key="6">
    <source>
        <dbReference type="ARBA" id="ARBA00022603"/>
    </source>
</evidence>
<evidence type="ECO:0000256" key="9">
    <source>
        <dbReference type="ARBA" id="ARBA00022694"/>
    </source>
</evidence>
<evidence type="ECO:0000256" key="3">
    <source>
        <dbReference type="ARBA" id="ARBA00012795"/>
    </source>
</evidence>
<keyword evidence="15" id="KW-1185">Reference proteome</keyword>
<comment type="caution">
    <text evidence="14">The sequence shown here is derived from an EMBL/GenBank/DDBJ whole genome shotgun (WGS) entry which is preliminary data.</text>
</comment>
<dbReference type="Proteomes" id="UP000053958">
    <property type="component" value="Unassembled WGS sequence"/>
</dbReference>
<dbReference type="PANTHER" id="PTHR21210:SF0">
    <property type="entry name" value="TRNA (URACIL-O(2)-)-METHYLTRANSFERASE-RELATED"/>
    <property type="match status" value="1"/>
</dbReference>
<evidence type="ECO:0000256" key="13">
    <source>
        <dbReference type="SAM" id="Phobius"/>
    </source>
</evidence>
<feature type="transmembrane region" description="Helical" evidence="13">
    <location>
        <begin position="12"/>
        <end position="31"/>
    </location>
</feature>
<dbReference type="GO" id="GO:0030488">
    <property type="term" value="P:tRNA methylation"/>
    <property type="evidence" value="ECO:0007669"/>
    <property type="project" value="UniProtKB-UniRule"/>
</dbReference>
<comment type="similarity">
    <text evidence="2 11">Belongs to the TRM44 family.</text>
</comment>
<evidence type="ECO:0000256" key="12">
    <source>
        <dbReference type="SAM" id="MobiDB-lite"/>
    </source>
</evidence>
<keyword evidence="9 11" id="KW-0819">tRNA processing</keyword>
<keyword evidence="13" id="KW-0812">Transmembrane</keyword>
<dbReference type="EMBL" id="LASV01000010">
    <property type="protein sequence ID" value="KKA25826.1"/>
    <property type="molecule type" value="Genomic_DNA"/>
</dbReference>
<protein>
    <recommendedName>
        <fullName evidence="4 11">tRNA (uracil-O(2)-)-methyltransferase</fullName>
        <ecNumber evidence="3 11">2.1.1.211</ecNumber>
    </recommendedName>
</protein>
<organism evidence="14 15">
    <name type="scientific">Rasamsonia emersonii (strain ATCC 16479 / CBS 393.64 / IMI 116815)</name>
    <dbReference type="NCBI Taxonomy" id="1408163"/>
    <lineage>
        <taxon>Eukaryota</taxon>
        <taxon>Fungi</taxon>
        <taxon>Dikarya</taxon>
        <taxon>Ascomycota</taxon>
        <taxon>Pezizomycotina</taxon>
        <taxon>Eurotiomycetes</taxon>
        <taxon>Eurotiomycetidae</taxon>
        <taxon>Eurotiales</taxon>
        <taxon>Trichocomaceae</taxon>
        <taxon>Rasamsonia</taxon>
    </lineage>
</organism>
<dbReference type="GO" id="GO:0005737">
    <property type="term" value="C:cytoplasm"/>
    <property type="evidence" value="ECO:0007669"/>
    <property type="project" value="UniProtKB-SubCell"/>
</dbReference>
<evidence type="ECO:0000256" key="2">
    <source>
        <dbReference type="ARBA" id="ARBA00009056"/>
    </source>
</evidence>